<evidence type="ECO:0000313" key="2">
    <source>
        <dbReference type="Proteomes" id="UP000030764"/>
    </source>
</evidence>
<proteinExistence type="predicted"/>
<evidence type="ECO:0000313" key="1">
    <source>
        <dbReference type="EMBL" id="KFD46678.1"/>
    </source>
</evidence>
<accession>A0A085LNY2</accession>
<dbReference type="AlphaFoldDB" id="A0A085LNY2"/>
<dbReference type="Proteomes" id="UP000030764">
    <property type="component" value="Unassembled WGS sequence"/>
</dbReference>
<sequence>MLEHLTSTLDPNMKEVRDGIEHISKQLAEIQSDRAPGKIFNNREHAYIERLAQIQVTTTRNPVPLQLVKKCS</sequence>
<reference evidence="1 2" key="1">
    <citation type="journal article" date="2014" name="Nat. Genet.">
        <title>Genome and transcriptome of the porcine whipworm Trichuris suis.</title>
        <authorList>
            <person name="Jex A.R."/>
            <person name="Nejsum P."/>
            <person name="Schwarz E.M."/>
            <person name="Hu L."/>
            <person name="Young N.D."/>
            <person name="Hall R.S."/>
            <person name="Korhonen P.K."/>
            <person name="Liao S."/>
            <person name="Thamsborg S."/>
            <person name="Xia J."/>
            <person name="Xu P."/>
            <person name="Wang S."/>
            <person name="Scheerlinck J.P."/>
            <person name="Hofmann A."/>
            <person name="Sternberg P.W."/>
            <person name="Wang J."/>
            <person name="Gasser R.B."/>
        </authorList>
    </citation>
    <scope>NUCLEOTIDE SEQUENCE [LARGE SCALE GENOMIC DNA]</scope>
    <source>
        <strain evidence="1">DCEP-RM93M</strain>
    </source>
</reference>
<dbReference type="EMBL" id="KL363358">
    <property type="protein sequence ID" value="KFD46678.1"/>
    <property type="molecule type" value="Genomic_DNA"/>
</dbReference>
<keyword evidence="2" id="KW-1185">Reference proteome</keyword>
<name>A0A085LNY2_9BILA</name>
<organism evidence="1 2">
    <name type="scientific">Trichuris suis</name>
    <name type="common">pig whipworm</name>
    <dbReference type="NCBI Taxonomy" id="68888"/>
    <lineage>
        <taxon>Eukaryota</taxon>
        <taxon>Metazoa</taxon>
        <taxon>Ecdysozoa</taxon>
        <taxon>Nematoda</taxon>
        <taxon>Enoplea</taxon>
        <taxon>Dorylaimia</taxon>
        <taxon>Trichinellida</taxon>
        <taxon>Trichuridae</taxon>
        <taxon>Trichuris</taxon>
    </lineage>
</organism>
<protein>
    <submittedName>
        <fullName evidence="1">Uncharacterized protein</fullName>
    </submittedName>
</protein>
<gene>
    <name evidence="1" type="ORF">M513_12446</name>
</gene>